<keyword evidence="2" id="KW-1185">Reference proteome</keyword>
<accession>A0A9P6X519</accession>
<proteinExistence type="predicted"/>
<dbReference type="Proteomes" id="UP000716291">
    <property type="component" value="Unassembled WGS sequence"/>
</dbReference>
<dbReference type="EMBL" id="JAANQT010001390">
    <property type="protein sequence ID" value="KAG1305344.1"/>
    <property type="molecule type" value="Genomic_DNA"/>
</dbReference>
<evidence type="ECO:0000313" key="1">
    <source>
        <dbReference type="EMBL" id="KAG1305344.1"/>
    </source>
</evidence>
<protein>
    <submittedName>
        <fullName evidence="1">Uncharacterized protein</fullName>
    </submittedName>
</protein>
<evidence type="ECO:0000313" key="2">
    <source>
        <dbReference type="Proteomes" id="UP000716291"/>
    </source>
</evidence>
<name>A0A9P6X519_RHIOR</name>
<dbReference type="OrthoDB" id="2230412at2759"/>
<reference evidence="1" key="1">
    <citation type="journal article" date="2020" name="Microb. Genom.">
        <title>Genetic diversity of clinical and environmental Mucorales isolates obtained from an investigation of mucormycosis cases among solid organ transplant recipients.</title>
        <authorList>
            <person name="Nguyen M.H."/>
            <person name="Kaul D."/>
            <person name="Muto C."/>
            <person name="Cheng S.J."/>
            <person name="Richter R.A."/>
            <person name="Bruno V.M."/>
            <person name="Liu G."/>
            <person name="Beyhan S."/>
            <person name="Sundermann A.J."/>
            <person name="Mounaud S."/>
            <person name="Pasculle A.W."/>
            <person name="Nierman W.C."/>
            <person name="Driscoll E."/>
            <person name="Cumbie R."/>
            <person name="Clancy C.J."/>
            <person name="Dupont C.L."/>
        </authorList>
    </citation>
    <scope>NUCLEOTIDE SEQUENCE</scope>
    <source>
        <strain evidence="1">GL11</strain>
    </source>
</reference>
<sequence>MDGIGTILFDKTDRILIESFGQVDGFYTEEDILKFLESITVCLTEKKGQYQQAFHIPFAKRCLFGIQVDGHKVTLLSSFVIHESRWPCLCVHILKEDALRSHHQKSTSESHDADIR</sequence>
<comment type="caution">
    <text evidence="1">The sequence shown here is derived from an EMBL/GenBank/DDBJ whole genome shotgun (WGS) entry which is preliminary data.</text>
</comment>
<dbReference type="AlphaFoldDB" id="A0A9P6X519"/>
<organism evidence="1 2">
    <name type="scientific">Rhizopus oryzae</name>
    <name type="common">Mucormycosis agent</name>
    <name type="synonym">Rhizopus arrhizus var. delemar</name>
    <dbReference type="NCBI Taxonomy" id="64495"/>
    <lineage>
        <taxon>Eukaryota</taxon>
        <taxon>Fungi</taxon>
        <taxon>Fungi incertae sedis</taxon>
        <taxon>Mucoromycota</taxon>
        <taxon>Mucoromycotina</taxon>
        <taxon>Mucoromycetes</taxon>
        <taxon>Mucorales</taxon>
        <taxon>Mucorineae</taxon>
        <taxon>Rhizopodaceae</taxon>
        <taxon>Rhizopus</taxon>
    </lineage>
</organism>
<gene>
    <name evidence="1" type="ORF">G6F64_008459</name>
</gene>